<evidence type="ECO:0000313" key="3">
    <source>
        <dbReference type="Proteomes" id="UP000033101"/>
    </source>
</evidence>
<dbReference type="OrthoDB" id="136485at2157"/>
<dbReference type="RefSeq" id="WP_048137067.1">
    <property type="nucleotide sequence ID" value="NZ_CP009516.1"/>
</dbReference>
<reference evidence="2 3" key="1">
    <citation type="submission" date="2014-07" db="EMBL/GenBank/DDBJ databases">
        <title>Methanogenic archaea and the global carbon cycle.</title>
        <authorList>
            <person name="Henriksen J.R."/>
            <person name="Luke J."/>
            <person name="Reinhart S."/>
            <person name="Benedict M.N."/>
            <person name="Youngblut N.D."/>
            <person name="Metcalf M.E."/>
            <person name="Whitaker R.J."/>
            <person name="Metcalf W.W."/>
        </authorList>
    </citation>
    <scope>NUCLEOTIDE SEQUENCE [LARGE SCALE GENOMIC DNA]</scope>
    <source>
        <strain evidence="2 3">HB-1</strain>
    </source>
</reference>
<feature type="transmembrane region" description="Helical" evidence="1">
    <location>
        <begin position="38"/>
        <end position="59"/>
    </location>
</feature>
<feature type="transmembrane region" description="Helical" evidence="1">
    <location>
        <begin position="120"/>
        <end position="142"/>
    </location>
</feature>
<protein>
    <submittedName>
        <fullName evidence="2">Membrane spanning protein</fullName>
    </submittedName>
</protein>
<name>A0A0E3SCD0_9EURY</name>
<dbReference type="KEGG" id="mhor:MSHOH_0465"/>
<dbReference type="AlphaFoldDB" id="A0A0E3SCD0"/>
<feature type="transmembrane region" description="Helical" evidence="1">
    <location>
        <begin position="80"/>
        <end position="97"/>
    </location>
</feature>
<dbReference type="Pfam" id="PF07556">
    <property type="entry name" value="DUF1538"/>
    <property type="match status" value="1"/>
</dbReference>
<dbReference type="HOGENOM" id="CLU_026769_0_0_2"/>
<gene>
    <name evidence="2" type="ORF">MSHOH_0465</name>
</gene>
<dbReference type="STRING" id="1434110.MSHOH_0465"/>
<evidence type="ECO:0000313" key="2">
    <source>
        <dbReference type="EMBL" id="AKB76948.1"/>
    </source>
</evidence>
<feature type="transmembrane region" description="Helical" evidence="1">
    <location>
        <begin position="183"/>
        <end position="199"/>
    </location>
</feature>
<keyword evidence="1" id="KW-0472">Membrane</keyword>
<dbReference type="InterPro" id="IPR011435">
    <property type="entry name" value="UmpAB"/>
</dbReference>
<evidence type="ECO:0000256" key="1">
    <source>
        <dbReference type="SAM" id="Phobius"/>
    </source>
</evidence>
<feature type="transmembrane region" description="Helical" evidence="1">
    <location>
        <begin position="149"/>
        <end position="171"/>
    </location>
</feature>
<proteinExistence type="predicted"/>
<dbReference type="Proteomes" id="UP000033101">
    <property type="component" value="Chromosome"/>
</dbReference>
<organism evidence="2 3">
    <name type="scientific">Methanosarcina horonobensis HB-1 = JCM 15518</name>
    <dbReference type="NCBI Taxonomy" id="1434110"/>
    <lineage>
        <taxon>Archaea</taxon>
        <taxon>Methanobacteriati</taxon>
        <taxon>Methanobacteriota</taxon>
        <taxon>Stenosarchaea group</taxon>
        <taxon>Methanomicrobia</taxon>
        <taxon>Methanosarcinales</taxon>
        <taxon>Methanosarcinaceae</taxon>
        <taxon>Methanosarcina</taxon>
    </lineage>
</organism>
<dbReference type="EMBL" id="CP009516">
    <property type="protein sequence ID" value="AKB76948.1"/>
    <property type="molecule type" value="Genomic_DNA"/>
</dbReference>
<keyword evidence="3" id="KW-1185">Reference proteome</keyword>
<keyword evidence="1" id="KW-1133">Transmembrane helix</keyword>
<feature type="transmembrane region" description="Helical" evidence="1">
    <location>
        <begin position="211"/>
        <end position="229"/>
    </location>
</feature>
<feature type="transmembrane region" description="Helical" evidence="1">
    <location>
        <begin position="12"/>
        <end position="32"/>
    </location>
</feature>
<sequence length="231" mass="24615">MMRDFKETFLEVIQAVLPLTLAVIVIMLVFTGSNPVHFVSFLSGTVLVIMGMTFFLMGVKLGMLPIGEAIGADLPKHGSLIFIAVVAFLLSFLTTIAEPDVRVLSSMIDSVSEDSIDRNLLLISIAFGVGFFVTASILRIVYGVSIKHLFAISYLIIILLSFFTPSEYLAISFDAGGVTTGPMTVPVIMALGIGTASVLQERSQLSEGFGLIGFASIGPILSIMLLGVLSS</sequence>
<accession>A0A0E3SCD0</accession>
<dbReference type="PATRIC" id="fig|1434110.4.peg.561"/>
<keyword evidence="1" id="KW-0812">Transmembrane</keyword>
<dbReference type="GeneID" id="24829594"/>